<feature type="transmembrane region" description="Helical" evidence="7">
    <location>
        <begin position="291"/>
        <end position="314"/>
    </location>
</feature>
<dbReference type="EMBL" id="JBHUKU010000009">
    <property type="protein sequence ID" value="MFD2460747.1"/>
    <property type="molecule type" value="Genomic_DNA"/>
</dbReference>
<dbReference type="InterPro" id="IPR050171">
    <property type="entry name" value="MFS_Transporters"/>
</dbReference>
<sequence>MAEQGKRRREENELAAALVKGPAEVLDFFLPLWAGIQLGGSAAEIGALTALETLVSLLARPMAGMLADRVDRGRVAAVGAVLYGLSFVVYATTPGMGVAYAGAVLGGAGGALFWVALRARAGAGLSTDDSVFSRLFAAEGAGTWIAFVVAMTLVKWLDYRGVFALGAVACVLAAVVLGFSRADRGALVPDAPRLGQLGRRLRPMLGLVALTALAEGGVALLLLLHLQRGHHLELGQIAAVFLPGFIVYTLLPEYLHGFVRRVGRTRVLALAMLASAVFAAGLAFAPNPVTIAVLWVLSAAAFAAAVPVEQAVVAEAVGVSLGRGMGIYESATLLGATVGTFVAGQLYDAGGTGWRIACFGAAGLLVLGAFVVRGAVRRVGVAEFPVEQPKTPSQKEKPAPETAFSTSEVAAAPPQGANPVKQAANTRAKPLANWGAHLAVFVLAQGALAFAGYSWPVEAIFGGPHEASWFWNWSGHWLLNAGRIWTAVLVLDTVWTWGRFALRSRAC</sequence>
<feature type="transmembrane region" description="Helical" evidence="7">
    <location>
        <begin position="267"/>
        <end position="285"/>
    </location>
</feature>
<feature type="transmembrane region" description="Helical" evidence="7">
    <location>
        <begin position="98"/>
        <end position="119"/>
    </location>
</feature>
<evidence type="ECO:0000256" key="6">
    <source>
        <dbReference type="ARBA" id="ARBA00023136"/>
    </source>
</evidence>
<organism evidence="8 9">
    <name type="scientific">Amycolatopsis samaneae</name>
    <dbReference type="NCBI Taxonomy" id="664691"/>
    <lineage>
        <taxon>Bacteria</taxon>
        <taxon>Bacillati</taxon>
        <taxon>Actinomycetota</taxon>
        <taxon>Actinomycetes</taxon>
        <taxon>Pseudonocardiales</taxon>
        <taxon>Pseudonocardiaceae</taxon>
        <taxon>Amycolatopsis</taxon>
    </lineage>
</organism>
<reference evidence="9" key="1">
    <citation type="journal article" date="2019" name="Int. J. Syst. Evol. Microbiol.">
        <title>The Global Catalogue of Microorganisms (GCM) 10K type strain sequencing project: providing services to taxonomists for standard genome sequencing and annotation.</title>
        <authorList>
            <consortium name="The Broad Institute Genomics Platform"/>
            <consortium name="The Broad Institute Genome Sequencing Center for Infectious Disease"/>
            <person name="Wu L."/>
            <person name="Ma J."/>
        </authorList>
    </citation>
    <scope>NUCLEOTIDE SEQUENCE [LARGE SCALE GENOMIC DNA]</scope>
    <source>
        <strain evidence="9">CGMCC 4.7643</strain>
    </source>
</reference>
<dbReference type="RefSeq" id="WP_345394243.1">
    <property type="nucleotide sequence ID" value="NZ_BAABHG010000006.1"/>
</dbReference>
<feature type="transmembrane region" description="Helical" evidence="7">
    <location>
        <begin position="236"/>
        <end position="255"/>
    </location>
</feature>
<feature type="transmembrane region" description="Helical" evidence="7">
    <location>
        <begin position="475"/>
        <end position="495"/>
    </location>
</feature>
<feature type="transmembrane region" description="Helical" evidence="7">
    <location>
        <begin position="201"/>
        <end position="224"/>
    </location>
</feature>
<feature type="transmembrane region" description="Helical" evidence="7">
    <location>
        <begin position="326"/>
        <end position="347"/>
    </location>
</feature>
<dbReference type="Gene3D" id="1.20.1250.20">
    <property type="entry name" value="MFS general substrate transporter like domains"/>
    <property type="match status" value="2"/>
</dbReference>
<evidence type="ECO:0000313" key="8">
    <source>
        <dbReference type="EMBL" id="MFD2460747.1"/>
    </source>
</evidence>
<feature type="transmembrane region" description="Helical" evidence="7">
    <location>
        <begin position="431"/>
        <end position="455"/>
    </location>
</feature>
<evidence type="ECO:0000256" key="4">
    <source>
        <dbReference type="ARBA" id="ARBA00022692"/>
    </source>
</evidence>
<evidence type="ECO:0000256" key="5">
    <source>
        <dbReference type="ARBA" id="ARBA00022989"/>
    </source>
</evidence>
<accession>A0ABW5GIS2</accession>
<dbReference type="InterPro" id="IPR011701">
    <property type="entry name" value="MFS"/>
</dbReference>
<proteinExistence type="predicted"/>
<dbReference type="SUPFAM" id="SSF103473">
    <property type="entry name" value="MFS general substrate transporter"/>
    <property type="match status" value="1"/>
</dbReference>
<feature type="transmembrane region" description="Helical" evidence="7">
    <location>
        <begin position="353"/>
        <end position="372"/>
    </location>
</feature>
<comment type="caution">
    <text evidence="8">The sequence shown here is derived from an EMBL/GenBank/DDBJ whole genome shotgun (WGS) entry which is preliminary data.</text>
</comment>
<keyword evidence="3" id="KW-1003">Cell membrane</keyword>
<dbReference type="PANTHER" id="PTHR23517">
    <property type="entry name" value="RESISTANCE PROTEIN MDTM, PUTATIVE-RELATED-RELATED"/>
    <property type="match status" value="1"/>
</dbReference>
<evidence type="ECO:0000313" key="9">
    <source>
        <dbReference type="Proteomes" id="UP001597419"/>
    </source>
</evidence>
<dbReference type="Proteomes" id="UP001597419">
    <property type="component" value="Unassembled WGS sequence"/>
</dbReference>
<dbReference type="Pfam" id="PF07690">
    <property type="entry name" value="MFS_1"/>
    <property type="match status" value="1"/>
</dbReference>
<protein>
    <submittedName>
        <fullName evidence="8">MFS transporter</fullName>
    </submittedName>
</protein>
<feature type="transmembrane region" description="Helical" evidence="7">
    <location>
        <begin position="159"/>
        <end position="180"/>
    </location>
</feature>
<keyword evidence="9" id="KW-1185">Reference proteome</keyword>
<feature type="transmembrane region" description="Helical" evidence="7">
    <location>
        <begin position="75"/>
        <end position="92"/>
    </location>
</feature>
<comment type="subcellular location">
    <subcellularLocation>
        <location evidence="1">Cell membrane</location>
        <topology evidence="1">Multi-pass membrane protein</topology>
    </subcellularLocation>
</comment>
<keyword evidence="5 7" id="KW-1133">Transmembrane helix</keyword>
<feature type="transmembrane region" description="Helical" evidence="7">
    <location>
        <begin position="131"/>
        <end position="153"/>
    </location>
</feature>
<keyword evidence="4 7" id="KW-0812">Transmembrane</keyword>
<gene>
    <name evidence="8" type="ORF">ACFSYJ_19230</name>
</gene>
<evidence type="ECO:0000256" key="2">
    <source>
        <dbReference type="ARBA" id="ARBA00022448"/>
    </source>
</evidence>
<evidence type="ECO:0000256" key="7">
    <source>
        <dbReference type="SAM" id="Phobius"/>
    </source>
</evidence>
<dbReference type="InterPro" id="IPR036259">
    <property type="entry name" value="MFS_trans_sf"/>
</dbReference>
<keyword evidence="6 7" id="KW-0472">Membrane</keyword>
<evidence type="ECO:0000256" key="1">
    <source>
        <dbReference type="ARBA" id="ARBA00004651"/>
    </source>
</evidence>
<keyword evidence="2" id="KW-0813">Transport</keyword>
<name>A0ABW5GIS2_9PSEU</name>
<evidence type="ECO:0000256" key="3">
    <source>
        <dbReference type="ARBA" id="ARBA00022475"/>
    </source>
</evidence>